<reference evidence="3 4" key="1">
    <citation type="submission" date="2016-10" db="EMBL/GenBank/DDBJ databases">
        <title>Comparative genomics uncovers the prolific and rare metabolic potential of the cyanobacterial genus Moorea.</title>
        <authorList>
            <person name="Leao T."/>
            <person name="Castelao G."/>
            <person name="Korobeynikov A."/>
            <person name="Monroe E.A."/>
            <person name="Podell S."/>
            <person name="Glukhov E."/>
            <person name="Allen E."/>
            <person name="Gerwick W.H."/>
            <person name="Gerwick L."/>
        </authorList>
    </citation>
    <scope>NUCLEOTIDE SEQUENCE [LARGE SCALE GENOMIC DNA]</scope>
    <source>
        <strain evidence="3 4">PNG5-198</strain>
    </source>
</reference>
<evidence type="ECO:0000256" key="1">
    <source>
        <dbReference type="ARBA" id="ARBA00022549"/>
    </source>
</evidence>
<dbReference type="InterPro" id="IPR011989">
    <property type="entry name" value="ARM-like"/>
</dbReference>
<accession>A0A1U7N8L7</accession>
<keyword evidence="4" id="KW-1185">Reference proteome</keyword>
<dbReference type="Proteomes" id="UP000186657">
    <property type="component" value="Unassembled WGS sequence"/>
</dbReference>
<name>A0A1U7N8L7_9CYAN</name>
<proteinExistence type="predicted"/>
<dbReference type="SUPFAM" id="SSF48371">
    <property type="entry name" value="ARM repeat"/>
    <property type="match status" value="1"/>
</dbReference>
<comment type="caution">
    <text evidence="3">The sequence shown here is derived from an EMBL/GenBank/DDBJ whole genome shotgun (WGS) entry which is preliminary data.</text>
</comment>
<keyword evidence="2" id="KW-0605">Phycobilisome</keyword>
<evidence type="ECO:0008006" key="5">
    <source>
        <dbReference type="Google" id="ProtNLM"/>
    </source>
</evidence>
<organism evidence="3 4">
    <name type="scientific">Moorena bouillonii PNG</name>
    <dbReference type="NCBI Taxonomy" id="568701"/>
    <lineage>
        <taxon>Bacteria</taxon>
        <taxon>Bacillati</taxon>
        <taxon>Cyanobacteriota</taxon>
        <taxon>Cyanophyceae</taxon>
        <taxon>Coleofasciculales</taxon>
        <taxon>Coleofasciculaceae</taxon>
        <taxon>Moorena</taxon>
    </lineage>
</organism>
<sequence>MITALLGCLKDEESGVRASAAETLAELGKPSSYVSSALAQWIELHQSSDYVGSGIDALWNLEIPQGSRE</sequence>
<dbReference type="InterPro" id="IPR016024">
    <property type="entry name" value="ARM-type_fold"/>
</dbReference>
<evidence type="ECO:0000256" key="2">
    <source>
        <dbReference type="ARBA" id="ARBA00022738"/>
    </source>
</evidence>
<dbReference type="Gene3D" id="1.25.10.10">
    <property type="entry name" value="Leucine-rich Repeat Variant"/>
    <property type="match status" value="1"/>
</dbReference>
<evidence type="ECO:0000313" key="3">
    <source>
        <dbReference type="EMBL" id="OLT62254.1"/>
    </source>
</evidence>
<keyword evidence="1" id="KW-0042">Antenna complex</keyword>
<dbReference type="AlphaFoldDB" id="A0A1U7N8L7"/>
<evidence type="ECO:0000313" key="4">
    <source>
        <dbReference type="Proteomes" id="UP000186657"/>
    </source>
</evidence>
<protein>
    <recommendedName>
        <fullName evidence="5">HEAT repeat domain-containing protein</fullName>
    </recommendedName>
</protein>
<gene>
    <name evidence="3" type="ORF">BJP37_27775</name>
</gene>
<dbReference type="GO" id="GO:0030089">
    <property type="term" value="C:phycobilisome"/>
    <property type="evidence" value="ECO:0007669"/>
    <property type="project" value="UniProtKB-KW"/>
</dbReference>
<dbReference type="EMBL" id="MKZS01000001">
    <property type="protein sequence ID" value="OLT62254.1"/>
    <property type="molecule type" value="Genomic_DNA"/>
</dbReference>